<reference evidence="3" key="1">
    <citation type="submission" date="2016-11" db="UniProtKB">
        <authorList>
            <consortium name="WormBaseParasite"/>
        </authorList>
    </citation>
    <scope>IDENTIFICATION</scope>
</reference>
<protein>
    <submittedName>
        <fullName evidence="3">HECT domain-containing protein</fullName>
    </submittedName>
</protein>
<feature type="region of interest" description="Disordered" evidence="1">
    <location>
        <begin position="555"/>
        <end position="577"/>
    </location>
</feature>
<evidence type="ECO:0000256" key="1">
    <source>
        <dbReference type="SAM" id="MobiDB-lite"/>
    </source>
</evidence>
<feature type="region of interest" description="Disordered" evidence="1">
    <location>
        <begin position="810"/>
        <end position="829"/>
    </location>
</feature>
<dbReference type="Gene3D" id="3.30.450.40">
    <property type="match status" value="1"/>
</dbReference>
<dbReference type="WBParaSite" id="maker-unitig_24288-snap-gene-0.2-mRNA-1">
    <property type="protein sequence ID" value="maker-unitig_24288-snap-gene-0.2-mRNA-1"/>
    <property type="gene ID" value="maker-unitig_24288-snap-gene-0.2"/>
</dbReference>
<name>A0A1I8F877_9PLAT</name>
<sequence>SCCAPLSSFPSVAAPPRLLAQPSQAAALQASAARSIAIGVLGLRSILSARSTAAAPAPEPGSAARPPLPLSRSALRTASRPAGAASSFASRAQPPPLQFLAAMPLAFCDSPSAACRQLITASCRLCRLPLIWPPLIPSFDLAATDTACHHVRARGGSKRFEAASGGTDRQPEKLRNSETRWRQPGSPVDRQTQSRVGLSSRLGKAQLTSCPRRRRPAVRPGWTATRPTSWKTTSIGVAAADCLMAGCDGGSQRPRRRPLGTVQLAPRSPVLQRGQRPPLLGQRSHRIRKASSELHADEGSIAARRRRCRVGHALPALTEEAATAPQLLMELDSGRLRRRIVRACRLLLAADRCALFLAEPGGWLRLTADTVAAEARALQSPEVRVPPGRRHRCNAAATGQTLRLEELRRTGLVDAASRAFQKSARIEAAAPFKRCSRRAALCANVRALAAPLKHRTAAASACCWPRRGAARPPSPKKTPLTEKSLQTFLALLQRQPSNSELFPAVPAGNEEKRGSFDEYSKLLADEADGTDNERRLGADRLLLISSEIAQSVLSSGEPLYSPPADPTPGSREASASGRCSACPSRNALFRAVGLCLLMNPADGQGVQRVGTPTLAEASALFCASASTPRRRQAAGARRVTAQKAAAGGGCLAAGATTTRPRAGGGLRGWPAAWLPSRPGISASDQLAFDRVQVGKCCSVPKATPCCARSSLSRRAGLLAVSSADYRGALPLAALAPGRLRTSGGRLGIRWPSLYSSSRDGERRHFSRCIMLLSLELRTSWRGTAARLIPQRLYTALVEAVHPVATTVRQHLSPGRGCSGKAQTGRVDWSSKAEQRDHAAGACMTCLDHRHDIQALCKALPASGAGELRNWAKVEEQRGPVEKREGSKATTIRPPIAEQHVAFHQMLTLLCGNAGDSSGLEELLWSAGPRPYLAAEVAPWHPAMKAARQVDNAR</sequence>
<evidence type="ECO:0000313" key="2">
    <source>
        <dbReference type="Proteomes" id="UP000095280"/>
    </source>
</evidence>
<feature type="region of interest" description="Disordered" evidence="1">
    <location>
        <begin position="159"/>
        <end position="227"/>
    </location>
</feature>
<evidence type="ECO:0000313" key="3">
    <source>
        <dbReference type="WBParaSite" id="maker-unitig_24288-snap-gene-0.2-mRNA-1"/>
    </source>
</evidence>
<dbReference type="AlphaFoldDB" id="A0A1I8F877"/>
<keyword evidence="2" id="KW-1185">Reference proteome</keyword>
<feature type="compositionally biased region" description="Basic and acidic residues" evidence="1">
    <location>
        <begin position="169"/>
        <end position="181"/>
    </location>
</feature>
<organism evidence="2 3">
    <name type="scientific">Macrostomum lignano</name>
    <dbReference type="NCBI Taxonomy" id="282301"/>
    <lineage>
        <taxon>Eukaryota</taxon>
        <taxon>Metazoa</taxon>
        <taxon>Spiralia</taxon>
        <taxon>Lophotrochozoa</taxon>
        <taxon>Platyhelminthes</taxon>
        <taxon>Rhabditophora</taxon>
        <taxon>Macrostomorpha</taxon>
        <taxon>Macrostomida</taxon>
        <taxon>Macrostomidae</taxon>
        <taxon>Macrostomum</taxon>
    </lineage>
</organism>
<proteinExistence type="predicted"/>
<accession>A0A1I8F877</accession>
<dbReference type="Proteomes" id="UP000095280">
    <property type="component" value="Unplaced"/>
</dbReference>
<dbReference type="InterPro" id="IPR029016">
    <property type="entry name" value="GAF-like_dom_sf"/>
</dbReference>